<dbReference type="InterPro" id="IPR009993">
    <property type="entry name" value="WecF"/>
</dbReference>
<dbReference type="Pfam" id="PF07429">
    <property type="entry name" value="Glyco_transf_56"/>
    <property type="match status" value="1"/>
</dbReference>
<evidence type="ECO:0000256" key="3">
    <source>
        <dbReference type="ARBA" id="ARBA00022676"/>
    </source>
</evidence>
<evidence type="ECO:0000256" key="1">
    <source>
        <dbReference type="ARBA" id="ARBA00022475"/>
    </source>
</evidence>
<reference evidence="6 7" key="1">
    <citation type="submission" date="2020-08" db="EMBL/GenBank/DDBJ databases">
        <title>Genome public.</title>
        <authorList>
            <person name="Liu C."/>
            <person name="Sun Q."/>
        </authorList>
    </citation>
    <scope>NUCLEOTIDE SEQUENCE [LARGE SCALE GENOMIC DNA]</scope>
    <source>
        <strain evidence="6 7">M27</strain>
    </source>
</reference>
<keyword evidence="2" id="KW-0997">Cell inner membrane</keyword>
<protein>
    <submittedName>
        <fullName evidence="6">TDP-N-acetylfucosamine:lipid II N-acetylfucosaminyltransferase</fullName>
        <ecNumber evidence="6">2.4.1.325</ecNumber>
    </submittedName>
</protein>
<dbReference type="EMBL" id="JACOOE010000001">
    <property type="protein sequence ID" value="MBC5603611.1"/>
    <property type="molecule type" value="Genomic_DNA"/>
</dbReference>
<organism evidence="6 7">
    <name type="scientific">Bacteroides difficilis</name>
    <dbReference type="NCBI Taxonomy" id="2763021"/>
    <lineage>
        <taxon>Bacteria</taxon>
        <taxon>Pseudomonadati</taxon>
        <taxon>Bacteroidota</taxon>
        <taxon>Bacteroidia</taxon>
        <taxon>Bacteroidales</taxon>
        <taxon>Bacteroidaceae</taxon>
        <taxon>Bacteroides</taxon>
    </lineage>
</organism>
<evidence type="ECO:0000313" key="6">
    <source>
        <dbReference type="EMBL" id="MBC5603611.1"/>
    </source>
</evidence>
<dbReference type="EC" id="2.4.1.325" evidence="6"/>
<sequence length="369" mass="42985">MKLHLVNDEKIINRTIDIFEEVFPGENLFVVTNRTGAFKWVSKRNNVLSRSEFQKSKSDYTFSELYIHLLNRRKMDIINTLSLHNVAVYWIIWGLDLYNKLLLPKGFQIFAPTNSSCRQERKPWNLLGLLKRIQQRHEAEDTISFVKDKVDYIVTDTTDNDYSYLLKYYPELKDKIWKDFFYYPLDVILGPELIKSTVNGTNLMIGNSASATNNHEYVIDILSKLDIGNRRVIVPLSYSGKKKYVESVVRLGKELLGKNFEPLLDFVPLSEYNKMQVSVSVALFGNWRQEAIGNIIVALYLGAKVFLSPVNPVYEWARSHGLVVYELERISQQDIDTPLEDIVKLRNREILSSLYTKERMIRLIKDLVE</sequence>
<dbReference type="GO" id="GO:0102031">
    <property type="term" value="F:4-acetamido-4,6-dideoxy-D-galactose transferase activity"/>
    <property type="evidence" value="ECO:0007669"/>
    <property type="project" value="UniProtKB-EC"/>
</dbReference>
<keyword evidence="1" id="KW-1003">Cell membrane</keyword>
<comment type="caution">
    <text evidence="6">The sequence shown here is derived from an EMBL/GenBank/DDBJ whole genome shotgun (WGS) entry which is preliminary data.</text>
</comment>
<evidence type="ECO:0000313" key="7">
    <source>
        <dbReference type="Proteomes" id="UP000600600"/>
    </source>
</evidence>
<dbReference type="RefSeq" id="WP_186966343.1">
    <property type="nucleotide sequence ID" value="NZ_JACOOE010000001.1"/>
</dbReference>
<dbReference type="Proteomes" id="UP000600600">
    <property type="component" value="Unassembled WGS sequence"/>
</dbReference>
<keyword evidence="7" id="KW-1185">Reference proteome</keyword>
<evidence type="ECO:0000256" key="2">
    <source>
        <dbReference type="ARBA" id="ARBA00022519"/>
    </source>
</evidence>
<name>A0ABR7C733_9BACE</name>
<evidence type="ECO:0000256" key="5">
    <source>
        <dbReference type="ARBA" id="ARBA00023136"/>
    </source>
</evidence>
<keyword evidence="4 6" id="KW-0808">Transferase</keyword>
<keyword evidence="5" id="KW-0472">Membrane</keyword>
<gene>
    <name evidence="6" type="ORF">H8S67_02825</name>
</gene>
<proteinExistence type="predicted"/>
<keyword evidence="3 6" id="KW-0328">Glycosyltransferase</keyword>
<evidence type="ECO:0000256" key="4">
    <source>
        <dbReference type="ARBA" id="ARBA00022679"/>
    </source>
</evidence>
<accession>A0ABR7C733</accession>